<name>A0A5J4U224_9EUKA</name>
<dbReference type="EMBL" id="SNRW01021692">
    <property type="protein sequence ID" value="KAA6364408.1"/>
    <property type="molecule type" value="Genomic_DNA"/>
</dbReference>
<gene>
    <name evidence="1" type="ORF">EZS28_040067</name>
</gene>
<evidence type="ECO:0000313" key="1">
    <source>
        <dbReference type="EMBL" id="KAA6364408.1"/>
    </source>
</evidence>
<protein>
    <submittedName>
        <fullName evidence="1">Uncharacterized protein</fullName>
    </submittedName>
</protein>
<evidence type="ECO:0000313" key="2">
    <source>
        <dbReference type="Proteomes" id="UP000324800"/>
    </source>
</evidence>
<sequence>MLTSWLMLGLGGPGLRFGEQLCGPNYPLKDGEAEFIWLFYLQPGGLIGLYQRISLETIGLISIPQGLDTGGLINPL</sequence>
<dbReference type="AlphaFoldDB" id="A0A5J4U224"/>
<organism evidence="1 2">
    <name type="scientific">Streblomastix strix</name>
    <dbReference type="NCBI Taxonomy" id="222440"/>
    <lineage>
        <taxon>Eukaryota</taxon>
        <taxon>Metamonada</taxon>
        <taxon>Preaxostyla</taxon>
        <taxon>Oxymonadida</taxon>
        <taxon>Streblomastigidae</taxon>
        <taxon>Streblomastix</taxon>
    </lineage>
</organism>
<accession>A0A5J4U224</accession>
<reference evidence="1 2" key="1">
    <citation type="submission" date="2019-03" db="EMBL/GenBank/DDBJ databases">
        <title>Single cell metagenomics reveals metabolic interactions within the superorganism composed of flagellate Streblomastix strix and complex community of Bacteroidetes bacteria on its surface.</title>
        <authorList>
            <person name="Treitli S.C."/>
            <person name="Kolisko M."/>
            <person name="Husnik F."/>
            <person name="Keeling P."/>
            <person name="Hampl V."/>
        </authorList>
    </citation>
    <scope>NUCLEOTIDE SEQUENCE [LARGE SCALE GENOMIC DNA]</scope>
    <source>
        <strain evidence="1">ST1C</strain>
    </source>
</reference>
<dbReference type="Proteomes" id="UP000324800">
    <property type="component" value="Unassembled WGS sequence"/>
</dbReference>
<proteinExistence type="predicted"/>
<comment type="caution">
    <text evidence="1">The sequence shown here is derived from an EMBL/GenBank/DDBJ whole genome shotgun (WGS) entry which is preliminary data.</text>
</comment>